<organism evidence="3 4">
    <name type="scientific">candidate division WWE3 bacterium</name>
    <dbReference type="NCBI Taxonomy" id="2053526"/>
    <lineage>
        <taxon>Bacteria</taxon>
        <taxon>Katanobacteria</taxon>
    </lineage>
</organism>
<feature type="domain" description="NAD-dependent epimerase/dehydratase" evidence="2">
    <location>
        <begin position="3"/>
        <end position="246"/>
    </location>
</feature>
<dbReference type="InterPro" id="IPR001509">
    <property type="entry name" value="Epimerase_deHydtase"/>
</dbReference>
<comment type="caution">
    <text evidence="3">The sequence shown here is derived from an EMBL/GenBank/DDBJ whole genome shotgun (WGS) entry which is preliminary data.</text>
</comment>
<dbReference type="Gene3D" id="3.40.50.720">
    <property type="entry name" value="NAD(P)-binding Rossmann-like Domain"/>
    <property type="match status" value="1"/>
</dbReference>
<evidence type="ECO:0000313" key="3">
    <source>
        <dbReference type="EMBL" id="MCA9301803.1"/>
    </source>
</evidence>
<name>A0A955IVM6_UNCKA</name>
<protein>
    <submittedName>
        <fullName evidence="3">NAD-dependent epimerase/dehydratase family protein</fullName>
    </submittedName>
</protein>
<dbReference type="EMBL" id="JAGQNY010000001">
    <property type="protein sequence ID" value="MCA9301803.1"/>
    <property type="molecule type" value="Genomic_DNA"/>
</dbReference>
<sequence>MKILVTGAAGFIGSNLCEFLLSKGHQVIGLDNFNDYYSPKVKRFNIESFEKNANFQLAEIDILNVEGLESMFTTHRPEAIVHLAGWAGVTYSVSNPKIYLEVNIVGTNNLAQMATKHGVNSFVFASTSSIYGNTNPVPFNESMDSSKPASPYPASKKAAEVLLWTYKTNFDLNVTIFRFFNPLGPKLRPDMALPKLVKAAEYGLEFPLYMLNIQTAARDYTHIVPMLETMEYVCENPLSYEILNLGNSQPIELANLIQMVERVTGKSIKIVKKPLPGQMEVTYANVEAAKKIANYNPRFSAEQAVEEYYQWFLKQPEWYKKGEY</sequence>
<dbReference type="Pfam" id="PF01370">
    <property type="entry name" value="Epimerase"/>
    <property type="match status" value="1"/>
</dbReference>
<dbReference type="PANTHER" id="PTHR43574">
    <property type="entry name" value="EPIMERASE-RELATED"/>
    <property type="match status" value="1"/>
</dbReference>
<keyword evidence="1" id="KW-0520">NAD</keyword>
<dbReference type="Proteomes" id="UP000714817">
    <property type="component" value="Unassembled WGS sequence"/>
</dbReference>
<dbReference type="PRINTS" id="PR01713">
    <property type="entry name" value="NUCEPIMERASE"/>
</dbReference>
<reference evidence="3" key="1">
    <citation type="submission" date="2020-04" db="EMBL/GenBank/DDBJ databases">
        <authorList>
            <person name="Zhang T."/>
        </authorList>
    </citation>
    <scope>NUCLEOTIDE SEQUENCE</scope>
    <source>
        <strain evidence="3">HKST-UBA80</strain>
    </source>
</reference>
<dbReference type="AlphaFoldDB" id="A0A955IVM6"/>
<evidence type="ECO:0000313" key="4">
    <source>
        <dbReference type="Proteomes" id="UP000714817"/>
    </source>
</evidence>
<proteinExistence type="predicted"/>
<accession>A0A955IVM6</accession>
<evidence type="ECO:0000256" key="1">
    <source>
        <dbReference type="ARBA" id="ARBA00023027"/>
    </source>
</evidence>
<gene>
    <name evidence="3" type="ORF">KDA10_00320</name>
</gene>
<evidence type="ECO:0000259" key="2">
    <source>
        <dbReference type="Pfam" id="PF01370"/>
    </source>
</evidence>
<dbReference type="InterPro" id="IPR036291">
    <property type="entry name" value="NAD(P)-bd_dom_sf"/>
</dbReference>
<dbReference type="SUPFAM" id="SSF51735">
    <property type="entry name" value="NAD(P)-binding Rossmann-fold domains"/>
    <property type="match status" value="1"/>
</dbReference>
<reference evidence="3" key="2">
    <citation type="journal article" date="2021" name="Microbiome">
        <title>Successional dynamics and alternative stable states in a saline activated sludge microbial community over 9 years.</title>
        <authorList>
            <person name="Wang Y."/>
            <person name="Ye J."/>
            <person name="Ju F."/>
            <person name="Liu L."/>
            <person name="Boyd J.A."/>
            <person name="Deng Y."/>
            <person name="Parks D.H."/>
            <person name="Jiang X."/>
            <person name="Yin X."/>
            <person name="Woodcroft B.J."/>
            <person name="Tyson G.W."/>
            <person name="Hugenholtz P."/>
            <person name="Polz M.F."/>
            <person name="Zhang T."/>
        </authorList>
    </citation>
    <scope>NUCLEOTIDE SEQUENCE</scope>
    <source>
        <strain evidence="3">HKST-UBA80</strain>
    </source>
</reference>